<reference evidence="2" key="1">
    <citation type="journal article" date="2023" name="Mol. Phylogenet. Evol.">
        <title>Genome-scale phylogeny and comparative genomics of the fungal order Sordariales.</title>
        <authorList>
            <person name="Hensen N."/>
            <person name="Bonometti L."/>
            <person name="Westerberg I."/>
            <person name="Brannstrom I.O."/>
            <person name="Guillou S."/>
            <person name="Cros-Aarteil S."/>
            <person name="Calhoun S."/>
            <person name="Haridas S."/>
            <person name="Kuo A."/>
            <person name="Mondo S."/>
            <person name="Pangilinan J."/>
            <person name="Riley R."/>
            <person name="LaButti K."/>
            <person name="Andreopoulos B."/>
            <person name="Lipzen A."/>
            <person name="Chen C."/>
            <person name="Yan M."/>
            <person name="Daum C."/>
            <person name="Ng V."/>
            <person name="Clum A."/>
            <person name="Steindorff A."/>
            <person name="Ohm R.A."/>
            <person name="Martin F."/>
            <person name="Silar P."/>
            <person name="Natvig D.O."/>
            <person name="Lalanne C."/>
            <person name="Gautier V."/>
            <person name="Ament-Velasquez S.L."/>
            <person name="Kruys A."/>
            <person name="Hutchinson M.I."/>
            <person name="Powell A.J."/>
            <person name="Barry K."/>
            <person name="Miller A.N."/>
            <person name="Grigoriev I.V."/>
            <person name="Debuchy R."/>
            <person name="Gladieux P."/>
            <person name="Hiltunen Thoren M."/>
            <person name="Johannesson H."/>
        </authorList>
    </citation>
    <scope>NUCLEOTIDE SEQUENCE [LARGE SCALE GENOMIC DNA]</scope>
    <source>
        <strain evidence="2">CBS 340.73</strain>
    </source>
</reference>
<protein>
    <submittedName>
        <fullName evidence="1">Uncharacterized protein</fullName>
    </submittedName>
</protein>
<organism evidence="1 2">
    <name type="scientific">Diplogelasinospora grovesii</name>
    <dbReference type="NCBI Taxonomy" id="303347"/>
    <lineage>
        <taxon>Eukaryota</taxon>
        <taxon>Fungi</taxon>
        <taxon>Dikarya</taxon>
        <taxon>Ascomycota</taxon>
        <taxon>Pezizomycotina</taxon>
        <taxon>Sordariomycetes</taxon>
        <taxon>Sordariomycetidae</taxon>
        <taxon>Sordariales</taxon>
        <taxon>Diplogelasinosporaceae</taxon>
        <taxon>Diplogelasinospora</taxon>
    </lineage>
</organism>
<dbReference type="EMBL" id="MU853761">
    <property type="protein sequence ID" value="KAK3944127.1"/>
    <property type="molecule type" value="Genomic_DNA"/>
</dbReference>
<evidence type="ECO:0000313" key="1">
    <source>
        <dbReference type="EMBL" id="KAK3944127.1"/>
    </source>
</evidence>
<keyword evidence="2" id="KW-1185">Reference proteome</keyword>
<dbReference type="Proteomes" id="UP001303473">
    <property type="component" value="Unassembled WGS sequence"/>
</dbReference>
<sequence>MIRLLDQCIHVLKEQGMKRLFIDAVKGGEEGFQSMGMSAPLCPSRYLFVPLNMARVS</sequence>
<dbReference type="AlphaFoldDB" id="A0AAN6NI64"/>
<name>A0AAN6NI64_9PEZI</name>
<evidence type="ECO:0000313" key="2">
    <source>
        <dbReference type="Proteomes" id="UP001303473"/>
    </source>
</evidence>
<gene>
    <name evidence="1" type="ORF">QBC46DRAFT_375432</name>
</gene>
<proteinExistence type="predicted"/>
<comment type="caution">
    <text evidence="1">The sequence shown here is derived from an EMBL/GenBank/DDBJ whole genome shotgun (WGS) entry which is preliminary data.</text>
</comment>
<accession>A0AAN6NI64</accession>